<evidence type="ECO:0000313" key="2">
    <source>
        <dbReference type="Proteomes" id="UP001549366"/>
    </source>
</evidence>
<evidence type="ECO:0000313" key="1">
    <source>
        <dbReference type="EMBL" id="MET4757183.1"/>
    </source>
</evidence>
<dbReference type="SUPFAM" id="SSF56399">
    <property type="entry name" value="ADP-ribosylation"/>
    <property type="match status" value="1"/>
</dbReference>
<gene>
    <name evidence="1" type="ORF">V5J35_002375</name>
</gene>
<proteinExistence type="predicted"/>
<reference evidence="1 2" key="1">
    <citation type="submission" date="2024-06" db="EMBL/GenBank/DDBJ databases">
        <title>Genomic Encyclopedia of Type Strains, Phase V (KMG-V): Genome sequencing to study the core and pangenomes of soil and plant-associated prokaryotes.</title>
        <authorList>
            <person name="Whitman W."/>
        </authorList>
    </citation>
    <scope>NUCLEOTIDE SEQUENCE [LARGE SCALE GENOMIC DNA]</scope>
    <source>
        <strain evidence="1 2">NE40</strain>
    </source>
</reference>
<sequence length="245" mass="27538">MLTLKSLTLSSNILELTNPVNFLNTTNMSNACYTPGNWCSYNRRAETVMVNPKPSYFSGYVFRGDTRKPEIIFERGFELQLEPYSRRTESRIVGAIGGITGTLGVSTSVCASACGHYSFRPTELDPFTPGGGSGFVYLIDATEFKGFAIPTPRPDDPIVSFNPILRDIYEVNFASYITGNYIVGIVWAYGKQDEGWLNSRGFWPYNPARLWLAVNPYFEKPLLQPDRIMKGMEAAIHVQNQFNDH</sequence>
<name>A0ABV2SJQ1_9GAMM</name>
<protein>
    <submittedName>
        <fullName evidence="1">Uncharacterized protein</fullName>
    </submittedName>
</protein>
<dbReference type="Gene3D" id="3.90.210.10">
    <property type="entry name" value="Heat-Labile Enterotoxin, subunit A"/>
    <property type="match status" value="1"/>
</dbReference>
<dbReference type="RefSeq" id="WP_354007354.1">
    <property type="nucleotide sequence ID" value="NZ_JBEWTA010000001.1"/>
</dbReference>
<dbReference type="Proteomes" id="UP001549366">
    <property type="component" value="Unassembled WGS sequence"/>
</dbReference>
<dbReference type="EMBL" id="JBEWTB010000002">
    <property type="protein sequence ID" value="MET4757183.1"/>
    <property type="molecule type" value="Genomic_DNA"/>
</dbReference>
<accession>A0ABV2SJQ1</accession>
<keyword evidence="2" id="KW-1185">Reference proteome</keyword>
<organism evidence="1 2">
    <name type="scientific">Endozoicomonas lisbonensis</name>
    <dbReference type="NCBI Taxonomy" id="3120522"/>
    <lineage>
        <taxon>Bacteria</taxon>
        <taxon>Pseudomonadati</taxon>
        <taxon>Pseudomonadota</taxon>
        <taxon>Gammaproteobacteria</taxon>
        <taxon>Oceanospirillales</taxon>
        <taxon>Endozoicomonadaceae</taxon>
        <taxon>Endozoicomonas</taxon>
    </lineage>
</organism>
<comment type="caution">
    <text evidence="1">The sequence shown here is derived from an EMBL/GenBank/DDBJ whole genome shotgun (WGS) entry which is preliminary data.</text>
</comment>